<dbReference type="EMBL" id="JAAIUW010000005">
    <property type="protein sequence ID" value="KAF7833490.1"/>
    <property type="molecule type" value="Genomic_DNA"/>
</dbReference>
<feature type="coiled-coil region" evidence="1">
    <location>
        <begin position="194"/>
        <end position="221"/>
    </location>
</feature>
<proteinExistence type="predicted"/>
<dbReference type="PANTHER" id="PTHR33144">
    <property type="entry name" value="OS10G0409366 PROTEIN-RELATED"/>
    <property type="match status" value="1"/>
</dbReference>
<keyword evidence="3" id="KW-1185">Reference proteome</keyword>
<protein>
    <submittedName>
        <fullName evidence="2">Mucin-1-like isoform X4</fullName>
    </submittedName>
</protein>
<dbReference type="Proteomes" id="UP000634136">
    <property type="component" value="Unassembled WGS sequence"/>
</dbReference>
<dbReference type="OrthoDB" id="1436533at2759"/>
<gene>
    <name evidence="2" type="ORF">G2W53_015823</name>
</gene>
<dbReference type="AlphaFoldDB" id="A0A835C8D2"/>
<organism evidence="2 3">
    <name type="scientific">Senna tora</name>
    <dbReference type="NCBI Taxonomy" id="362788"/>
    <lineage>
        <taxon>Eukaryota</taxon>
        <taxon>Viridiplantae</taxon>
        <taxon>Streptophyta</taxon>
        <taxon>Embryophyta</taxon>
        <taxon>Tracheophyta</taxon>
        <taxon>Spermatophyta</taxon>
        <taxon>Magnoliopsida</taxon>
        <taxon>eudicotyledons</taxon>
        <taxon>Gunneridae</taxon>
        <taxon>Pentapetalae</taxon>
        <taxon>rosids</taxon>
        <taxon>fabids</taxon>
        <taxon>Fabales</taxon>
        <taxon>Fabaceae</taxon>
        <taxon>Caesalpinioideae</taxon>
        <taxon>Cassia clade</taxon>
        <taxon>Senna</taxon>
    </lineage>
</organism>
<keyword evidence="1" id="KW-0175">Coiled coil</keyword>
<reference evidence="2" key="1">
    <citation type="submission" date="2020-09" db="EMBL/GenBank/DDBJ databases">
        <title>Genome-Enabled Discovery of Anthraquinone Biosynthesis in Senna tora.</title>
        <authorList>
            <person name="Kang S.-H."/>
            <person name="Pandey R.P."/>
            <person name="Lee C.-M."/>
            <person name="Sim J.-S."/>
            <person name="Jeong J.-T."/>
            <person name="Choi B.-S."/>
            <person name="Jung M."/>
            <person name="Ginzburg D."/>
            <person name="Zhao K."/>
            <person name="Won S.Y."/>
            <person name="Oh T.-J."/>
            <person name="Yu Y."/>
            <person name="Kim N.-H."/>
            <person name="Lee O.R."/>
            <person name="Lee T.-H."/>
            <person name="Bashyal P."/>
            <person name="Kim T.-S."/>
            <person name="Lee W.-H."/>
            <person name="Kawkins C."/>
            <person name="Kim C.-K."/>
            <person name="Kim J.S."/>
            <person name="Ahn B.O."/>
            <person name="Rhee S.Y."/>
            <person name="Sohng J.K."/>
        </authorList>
    </citation>
    <scope>NUCLEOTIDE SEQUENCE</scope>
    <source>
        <tissue evidence="2">Leaf</tissue>
    </source>
</reference>
<comment type="caution">
    <text evidence="2">The sequence shown here is derived from an EMBL/GenBank/DDBJ whole genome shotgun (WGS) entry which is preliminary data.</text>
</comment>
<evidence type="ECO:0000313" key="2">
    <source>
        <dbReference type="EMBL" id="KAF7833490.1"/>
    </source>
</evidence>
<name>A0A835C8D2_9FABA</name>
<evidence type="ECO:0000313" key="3">
    <source>
        <dbReference type="Proteomes" id="UP000634136"/>
    </source>
</evidence>
<evidence type="ECO:0000256" key="1">
    <source>
        <dbReference type="SAM" id="Coils"/>
    </source>
</evidence>
<sequence>MDAAAATHGAVVPCFEQRLKGSSSWFQDMAEPKRMRISQDDQGVTREGRLKVHEVWSLSTRQRIVVPFSAQGQEAIGEAAGLLGGFLGIVGTDLTTFPISYRAWCQIPHSYKDTCFDIIKAKFCFDHNIQKHFVLKKLGQNWRNYRVYLFQKYYDDTKSREANLPNHPNFIPRDMWVALVDSELSTQEMSRMNCQNRKEKVDDLRQEVARLRSELHTSNQLLHSELQLLKKQQEDMRVAVIYVFQNLVGDVPPQFAHLLNP</sequence>
<dbReference type="PANTHER" id="PTHR33144:SF45">
    <property type="entry name" value="TRANSPOSASE TNP1_EN_SPM-LIKE DOMAIN-CONTAINING PROTEIN"/>
    <property type="match status" value="1"/>
</dbReference>
<accession>A0A835C8D2</accession>